<dbReference type="EnsemblBacteria" id="ACZ18735">
    <property type="protein sequence ID" value="ACZ18735"/>
    <property type="gene ID" value="Taci_0499"/>
</dbReference>
<organism evidence="10 11">
    <name type="scientific">Thermanaerovibrio acidaminovorans (strain ATCC 49978 / DSM 6589 / Su883)</name>
    <name type="common">Selenomonas acidaminovorans</name>
    <dbReference type="NCBI Taxonomy" id="525903"/>
    <lineage>
        <taxon>Bacteria</taxon>
        <taxon>Thermotogati</taxon>
        <taxon>Synergistota</taxon>
        <taxon>Synergistia</taxon>
        <taxon>Synergistales</taxon>
        <taxon>Synergistaceae</taxon>
        <taxon>Thermanaerovibrio</taxon>
    </lineage>
</organism>
<evidence type="ECO:0000256" key="5">
    <source>
        <dbReference type="ARBA" id="ARBA00034545"/>
    </source>
</evidence>
<evidence type="ECO:0000259" key="9">
    <source>
        <dbReference type="Pfam" id="PF13847"/>
    </source>
</evidence>
<dbReference type="PANTHER" id="PTHR43675:SF8">
    <property type="entry name" value="ARSENITE METHYLTRANSFERASE"/>
    <property type="match status" value="1"/>
</dbReference>
<keyword evidence="1" id="KW-0808">Transferase</keyword>
<comment type="similarity">
    <text evidence="3">Belongs to the methyltransferase superfamily. Arsenite methyltransferase family.</text>
</comment>
<dbReference type="SUPFAM" id="SSF53335">
    <property type="entry name" value="S-adenosyl-L-methionine-dependent methyltransferases"/>
    <property type="match status" value="1"/>
</dbReference>
<dbReference type="Gene3D" id="3.40.50.150">
    <property type="entry name" value="Vaccinia Virus protein VP39"/>
    <property type="match status" value="1"/>
</dbReference>
<gene>
    <name evidence="10" type="ordered locus">Taci_0499</name>
</gene>
<dbReference type="EMBL" id="CP001818">
    <property type="protein sequence ID" value="ACZ18735.1"/>
    <property type="molecule type" value="Genomic_DNA"/>
</dbReference>
<comment type="catalytic activity">
    <reaction evidence="7">
        <text>arsenic triglutathione + 2 [thioredoxin]-dithiol + 2 S-adenosyl-L-methionine + H2O = dimethylarsinous acid + 2 [thioredoxin]-disulfide + 3 glutathione + 2 S-adenosyl-L-homocysteine + 2 H(+)</text>
        <dbReference type="Rhea" id="RHEA:69464"/>
        <dbReference type="Rhea" id="RHEA-COMP:10698"/>
        <dbReference type="Rhea" id="RHEA-COMP:10700"/>
        <dbReference type="ChEBI" id="CHEBI:15377"/>
        <dbReference type="ChEBI" id="CHEBI:15378"/>
        <dbReference type="ChEBI" id="CHEBI:23808"/>
        <dbReference type="ChEBI" id="CHEBI:29950"/>
        <dbReference type="ChEBI" id="CHEBI:50058"/>
        <dbReference type="ChEBI" id="CHEBI:57856"/>
        <dbReference type="ChEBI" id="CHEBI:57925"/>
        <dbReference type="ChEBI" id="CHEBI:59789"/>
        <dbReference type="ChEBI" id="CHEBI:183640"/>
        <dbReference type="EC" id="2.1.1.137"/>
    </reaction>
</comment>
<dbReference type="EC" id="2.1.1.137" evidence="4"/>
<evidence type="ECO:0000256" key="1">
    <source>
        <dbReference type="ARBA" id="ARBA00022679"/>
    </source>
</evidence>
<evidence type="ECO:0000256" key="3">
    <source>
        <dbReference type="ARBA" id="ARBA00034487"/>
    </source>
</evidence>
<evidence type="ECO:0000256" key="8">
    <source>
        <dbReference type="ARBA" id="ARBA00048428"/>
    </source>
</evidence>
<dbReference type="InterPro" id="IPR029063">
    <property type="entry name" value="SAM-dependent_MTases_sf"/>
</dbReference>
<dbReference type="RefSeq" id="WP_012869251.1">
    <property type="nucleotide sequence ID" value="NC_013522.1"/>
</dbReference>
<dbReference type="PROSITE" id="PS51257">
    <property type="entry name" value="PROKAR_LIPOPROTEIN"/>
    <property type="match status" value="1"/>
</dbReference>
<evidence type="ECO:0000313" key="11">
    <source>
        <dbReference type="Proteomes" id="UP000002030"/>
    </source>
</evidence>
<dbReference type="InterPro" id="IPR025714">
    <property type="entry name" value="Methyltranfer_dom"/>
</dbReference>
<feature type="domain" description="Methyltransferase" evidence="9">
    <location>
        <begin position="70"/>
        <end position="209"/>
    </location>
</feature>
<dbReference type="InterPro" id="IPR026669">
    <property type="entry name" value="Arsenite_MeTrfase-like"/>
</dbReference>
<comment type="catalytic activity">
    <reaction evidence="8">
        <text>arsenic triglutathione + 3 [thioredoxin]-dithiol + 3 S-adenosyl-L-methionine = trimethylarsine + 3 [thioredoxin]-disulfide + 3 glutathione + 3 S-adenosyl-L-homocysteine + 3 H(+)</text>
        <dbReference type="Rhea" id="RHEA:69432"/>
        <dbReference type="Rhea" id="RHEA-COMP:10698"/>
        <dbReference type="Rhea" id="RHEA-COMP:10700"/>
        <dbReference type="ChEBI" id="CHEBI:15378"/>
        <dbReference type="ChEBI" id="CHEBI:27130"/>
        <dbReference type="ChEBI" id="CHEBI:29950"/>
        <dbReference type="ChEBI" id="CHEBI:50058"/>
        <dbReference type="ChEBI" id="CHEBI:57856"/>
        <dbReference type="ChEBI" id="CHEBI:57925"/>
        <dbReference type="ChEBI" id="CHEBI:59789"/>
        <dbReference type="ChEBI" id="CHEBI:183640"/>
        <dbReference type="EC" id="2.1.1.137"/>
    </reaction>
</comment>
<dbReference type="PANTHER" id="PTHR43675">
    <property type="entry name" value="ARSENITE METHYLTRANSFERASE"/>
    <property type="match status" value="1"/>
</dbReference>
<evidence type="ECO:0000256" key="6">
    <source>
        <dbReference type="ARBA" id="ARBA00047941"/>
    </source>
</evidence>
<keyword evidence="11" id="KW-1185">Reference proteome</keyword>
<evidence type="ECO:0000256" key="2">
    <source>
        <dbReference type="ARBA" id="ARBA00022691"/>
    </source>
</evidence>
<accession>D1B8Y2</accession>
<reference evidence="10 11" key="1">
    <citation type="journal article" date="2009" name="Stand. Genomic Sci.">
        <title>Complete genome sequence of Thermanaerovibrio acidaminovorans type strain (Su883).</title>
        <authorList>
            <person name="Chovatia M."/>
            <person name="Sikorski J."/>
            <person name="Schroder M."/>
            <person name="Lapidus A."/>
            <person name="Nolan M."/>
            <person name="Tice H."/>
            <person name="Glavina Del Rio T."/>
            <person name="Copeland A."/>
            <person name="Cheng J.F."/>
            <person name="Lucas S."/>
            <person name="Chen F."/>
            <person name="Bruce D."/>
            <person name="Goodwin L."/>
            <person name="Pitluck S."/>
            <person name="Ivanova N."/>
            <person name="Mavromatis K."/>
            <person name="Ovchinnikova G."/>
            <person name="Pati A."/>
            <person name="Chen A."/>
            <person name="Palaniappan K."/>
            <person name="Land M."/>
            <person name="Hauser L."/>
            <person name="Chang Y.J."/>
            <person name="Jeffries C.D."/>
            <person name="Chain P."/>
            <person name="Saunders E."/>
            <person name="Detter J.C."/>
            <person name="Brettin T."/>
            <person name="Rohde M."/>
            <person name="Goker M."/>
            <person name="Spring S."/>
            <person name="Bristow J."/>
            <person name="Markowitz V."/>
            <person name="Hugenholtz P."/>
            <person name="Kyrpides N.C."/>
            <person name="Klenk H.P."/>
            <person name="Eisen J.A."/>
        </authorList>
    </citation>
    <scope>NUCLEOTIDE SEQUENCE [LARGE SCALE GENOMIC DNA]</scope>
    <source>
        <strain evidence="11">ATCC 49978 / DSM 6589 / Su883</strain>
    </source>
</reference>
<evidence type="ECO:0000256" key="7">
    <source>
        <dbReference type="ARBA" id="ARBA00047943"/>
    </source>
</evidence>
<dbReference type="GO" id="GO:0032259">
    <property type="term" value="P:methylation"/>
    <property type="evidence" value="ECO:0007669"/>
    <property type="project" value="UniProtKB-KW"/>
</dbReference>
<protein>
    <recommendedName>
        <fullName evidence="5">Arsenite methyltransferase</fullName>
        <ecNumber evidence="4">2.1.1.137</ecNumber>
    </recommendedName>
</protein>
<name>D1B8Y2_THEAS</name>
<keyword evidence="10" id="KW-0489">Methyltransferase</keyword>
<dbReference type="HOGENOM" id="CLU_052868_1_2_0"/>
<dbReference type="GO" id="GO:0030791">
    <property type="term" value="F:arsenite methyltransferase activity"/>
    <property type="evidence" value="ECO:0007669"/>
    <property type="project" value="UniProtKB-EC"/>
</dbReference>
<dbReference type="KEGG" id="tai:Taci_0499"/>
<dbReference type="OrthoDB" id="9772751at2"/>
<keyword evidence="2" id="KW-0949">S-adenosyl-L-methionine</keyword>
<dbReference type="Proteomes" id="UP000002030">
    <property type="component" value="Chromosome"/>
</dbReference>
<dbReference type="CDD" id="cd02440">
    <property type="entry name" value="AdoMet_MTases"/>
    <property type="match status" value="1"/>
</dbReference>
<evidence type="ECO:0000313" key="10">
    <source>
        <dbReference type="EMBL" id="ACZ18735.1"/>
    </source>
</evidence>
<dbReference type="NCBIfam" id="NF008823">
    <property type="entry name" value="PRK11873.1"/>
    <property type="match status" value="1"/>
</dbReference>
<comment type="catalytic activity">
    <reaction evidence="6">
        <text>arsenic triglutathione + [thioredoxin]-dithiol + S-adenosyl-L-methionine + 2 H2O = methylarsonous acid + [thioredoxin]-disulfide + 3 glutathione + S-adenosyl-L-homocysteine + H(+)</text>
        <dbReference type="Rhea" id="RHEA:69460"/>
        <dbReference type="Rhea" id="RHEA-COMP:10698"/>
        <dbReference type="Rhea" id="RHEA-COMP:10700"/>
        <dbReference type="ChEBI" id="CHEBI:15377"/>
        <dbReference type="ChEBI" id="CHEBI:15378"/>
        <dbReference type="ChEBI" id="CHEBI:17826"/>
        <dbReference type="ChEBI" id="CHEBI:29950"/>
        <dbReference type="ChEBI" id="CHEBI:50058"/>
        <dbReference type="ChEBI" id="CHEBI:57856"/>
        <dbReference type="ChEBI" id="CHEBI:57925"/>
        <dbReference type="ChEBI" id="CHEBI:59789"/>
        <dbReference type="ChEBI" id="CHEBI:183640"/>
        <dbReference type="EC" id="2.1.1.137"/>
    </reaction>
</comment>
<sequence length="264" mass="27980">MGDIRDEVRRKYAEAIAGGCCCASGGCCSGGGPDVITGGNYRPEDLPPLLRDMDVPTFGCGNPIAIGSLKPGEVVLDLGSGAGLDVMLAALKVGPSGRVYGLDMTDEMLARAEENRRRAGLENVIFIKGHMEEIPLPDRSVDVVISNCVVNLSPDKGRVFREAFRVLRHGGRLAISDVVLLRPLPEAVLRSVSAWTGCIAGALPVEEAERQVRIAGFEDVDVRVVKVYSFSPSEARGLFPHLSDDELPLVDGAAGSALITGRKG</sequence>
<dbReference type="PATRIC" id="fig|525903.6.peg.504"/>
<dbReference type="eggNOG" id="COG2226">
    <property type="taxonomic scope" value="Bacteria"/>
</dbReference>
<dbReference type="Pfam" id="PF13847">
    <property type="entry name" value="Methyltransf_31"/>
    <property type="match status" value="1"/>
</dbReference>
<evidence type="ECO:0000256" key="4">
    <source>
        <dbReference type="ARBA" id="ARBA00034521"/>
    </source>
</evidence>
<dbReference type="STRING" id="525903.Taci_0499"/>
<proteinExistence type="inferred from homology"/>
<dbReference type="AlphaFoldDB" id="D1B8Y2"/>